<gene>
    <name evidence="2" type="ORF">PENTCL1PPCAC_14189</name>
</gene>
<comment type="caution">
    <text evidence="2">The sequence shown here is derived from an EMBL/GenBank/DDBJ whole genome shotgun (WGS) entry which is preliminary data.</text>
</comment>
<feature type="compositionally biased region" description="Basic and acidic residues" evidence="1">
    <location>
        <begin position="114"/>
        <end position="126"/>
    </location>
</feature>
<feature type="region of interest" description="Disordered" evidence="1">
    <location>
        <begin position="1"/>
        <end position="24"/>
    </location>
</feature>
<evidence type="ECO:0000313" key="2">
    <source>
        <dbReference type="EMBL" id="GMS92014.1"/>
    </source>
</evidence>
<dbReference type="AlphaFoldDB" id="A0AAV5T9M3"/>
<evidence type="ECO:0000313" key="3">
    <source>
        <dbReference type="Proteomes" id="UP001432027"/>
    </source>
</evidence>
<feature type="compositionally biased region" description="Gly residues" evidence="1">
    <location>
        <begin position="85"/>
        <end position="96"/>
    </location>
</feature>
<evidence type="ECO:0000256" key="1">
    <source>
        <dbReference type="SAM" id="MobiDB-lite"/>
    </source>
</evidence>
<dbReference type="EMBL" id="BTSX01000004">
    <property type="protein sequence ID" value="GMS92014.1"/>
    <property type="molecule type" value="Genomic_DNA"/>
</dbReference>
<reference evidence="2" key="1">
    <citation type="submission" date="2023-10" db="EMBL/GenBank/DDBJ databases">
        <title>Genome assembly of Pristionchus species.</title>
        <authorList>
            <person name="Yoshida K."/>
            <person name="Sommer R.J."/>
        </authorList>
    </citation>
    <scope>NUCLEOTIDE SEQUENCE</scope>
    <source>
        <strain evidence="2">RS0144</strain>
    </source>
</reference>
<feature type="non-terminal residue" evidence="2">
    <location>
        <position position="1"/>
    </location>
</feature>
<dbReference type="Proteomes" id="UP001432027">
    <property type="component" value="Unassembled WGS sequence"/>
</dbReference>
<keyword evidence="3" id="KW-1185">Reference proteome</keyword>
<name>A0AAV5T9M3_9BILA</name>
<proteinExistence type="predicted"/>
<protein>
    <submittedName>
        <fullName evidence="2">Uncharacterized protein</fullName>
    </submittedName>
</protein>
<accession>A0AAV5T9M3</accession>
<sequence>VRSPADVLLHGDRHGGGSTVGRPLNEIKKFKQEGDVTLGGSTIQYYCLKFESHKERRRNLGSGSGPYFASLGTGYGIRADHAGWNGAGQRGNGRNGAGSQHEDDSNRVISAQDSIRENRQYRDGDG</sequence>
<organism evidence="2 3">
    <name type="scientific">Pristionchus entomophagus</name>
    <dbReference type="NCBI Taxonomy" id="358040"/>
    <lineage>
        <taxon>Eukaryota</taxon>
        <taxon>Metazoa</taxon>
        <taxon>Ecdysozoa</taxon>
        <taxon>Nematoda</taxon>
        <taxon>Chromadorea</taxon>
        <taxon>Rhabditida</taxon>
        <taxon>Rhabditina</taxon>
        <taxon>Diplogasteromorpha</taxon>
        <taxon>Diplogasteroidea</taxon>
        <taxon>Neodiplogasteridae</taxon>
        <taxon>Pristionchus</taxon>
    </lineage>
</organism>
<feature type="region of interest" description="Disordered" evidence="1">
    <location>
        <begin position="79"/>
        <end position="126"/>
    </location>
</feature>